<evidence type="ECO:0000313" key="1">
    <source>
        <dbReference type="EMBL" id="EMD96320.1"/>
    </source>
</evidence>
<reference evidence="2" key="2">
    <citation type="journal article" date="2013" name="PLoS Genet.">
        <title>Comparative genome structure, secondary metabolite, and effector coding capacity across Cochliobolus pathogens.</title>
        <authorList>
            <person name="Condon B.J."/>
            <person name="Leng Y."/>
            <person name="Wu D."/>
            <person name="Bushley K.E."/>
            <person name="Ohm R.A."/>
            <person name="Otillar R."/>
            <person name="Martin J."/>
            <person name="Schackwitz W."/>
            <person name="Grimwood J."/>
            <person name="MohdZainudin N."/>
            <person name="Xue C."/>
            <person name="Wang R."/>
            <person name="Manning V.A."/>
            <person name="Dhillon B."/>
            <person name="Tu Z.J."/>
            <person name="Steffenson B.J."/>
            <person name="Salamov A."/>
            <person name="Sun H."/>
            <person name="Lowry S."/>
            <person name="LaButti K."/>
            <person name="Han J."/>
            <person name="Copeland A."/>
            <person name="Lindquist E."/>
            <person name="Barry K."/>
            <person name="Schmutz J."/>
            <person name="Baker S.E."/>
            <person name="Ciuffetti L.M."/>
            <person name="Grigoriev I.V."/>
            <person name="Zhong S."/>
            <person name="Turgeon B.G."/>
        </authorList>
    </citation>
    <scope>NUCLEOTIDE SEQUENCE [LARGE SCALE GENOMIC DNA]</scope>
    <source>
        <strain evidence="2">C5 / ATCC 48332 / race O</strain>
    </source>
</reference>
<dbReference type="Proteomes" id="UP000016936">
    <property type="component" value="Unassembled WGS sequence"/>
</dbReference>
<proteinExistence type="predicted"/>
<gene>
    <name evidence="1" type="ORF">COCHEDRAFT_1027067</name>
</gene>
<accession>M2TFV7</accession>
<protein>
    <recommendedName>
        <fullName evidence="3">Heterokaryon incompatibility domain-containing protein</fullName>
    </recommendedName>
</protein>
<sequence>MVVGVLSSDSCYNPDTRKPLPICSRCYDYTIGAQVGWCHYDRSKGSGLCYLADTKVFFSFLEEVYAKTTQNARAVNKSFEIVFFCIDAFGRVQDPDDDKLMELSKTASIYRGTHCTIAFIFSKAAIRGFLDVQEGGNDAKTWNVNTDAPEVSKSFSRTSTRAAILELRNDFDKPDNGGSENSYQAKWRPIVHHYTKRSVTVPTDILFRLSGILDELETSDNLVH</sequence>
<dbReference type="AlphaFoldDB" id="M2TFV7"/>
<dbReference type="EMBL" id="KB445570">
    <property type="protein sequence ID" value="EMD96320.1"/>
    <property type="molecule type" value="Genomic_DNA"/>
</dbReference>
<keyword evidence="2" id="KW-1185">Reference proteome</keyword>
<evidence type="ECO:0000313" key="2">
    <source>
        <dbReference type="Proteomes" id="UP000016936"/>
    </source>
</evidence>
<reference evidence="1 2" key="1">
    <citation type="journal article" date="2012" name="PLoS Pathog.">
        <title>Diverse lifestyles and strategies of plant pathogenesis encoded in the genomes of eighteen Dothideomycetes fungi.</title>
        <authorList>
            <person name="Ohm R.A."/>
            <person name="Feau N."/>
            <person name="Henrissat B."/>
            <person name="Schoch C.L."/>
            <person name="Horwitz B.A."/>
            <person name="Barry K.W."/>
            <person name="Condon B.J."/>
            <person name="Copeland A.C."/>
            <person name="Dhillon B."/>
            <person name="Glaser F."/>
            <person name="Hesse C.N."/>
            <person name="Kosti I."/>
            <person name="LaButti K."/>
            <person name="Lindquist E.A."/>
            <person name="Lucas S."/>
            <person name="Salamov A.A."/>
            <person name="Bradshaw R.E."/>
            <person name="Ciuffetti L."/>
            <person name="Hamelin R.C."/>
            <person name="Kema G.H.J."/>
            <person name="Lawrence C."/>
            <person name="Scott J.A."/>
            <person name="Spatafora J.W."/>
            <person name="Turgeon B.G."/>
            <person name="de Wit P.J.G.M."/>
            <person name="Zhong S."/>
            <person name="Goodwin S.B."/>
            <person name="Grigoriev I.V."/>
        </authorList>
    </citation>
    <scope>NUCLEOTIDE SEQUENCE [LARGE SCALE GENOMIC DNA]</scope>
    <source>
        <strain evidence="2">C5 / ATCC 48332 / race O</strain>
    </source>
</reference>
<dbReference type="HOGENOM" id="CLU_1234895_0_0_1"/>
<evidence type="ECO:0008006" key="3">
    <source>
        <dbReference type="Google" id="ProtNLM"/>
    </source>
</evidence>
<organism evidence="1 2">
    <name type="scientific">Cochliobolus heterostrophus (strain C5 / ATCC 48332 / race O)</name>
    <name type="common">Southern corn leaf blight fungus</name>
    <name type="synonym">Bipolaris maydis</name>
    <dbReference type="NCBI Taxonomy" id="701091"/>
    <lineage>
        <taxon>Eukaryota</taxon>
        <taxon>Fungi</taxon>
        <taxon>Dikarya</taxon>
        <taxon>Ascomycota</taxon>
        <taxon>Pezizomycotina</taxon>
        <taxon>Dothideomycetes</taxon>
        <taxon>Pleosporomycetidae</taxon>
        <taxon>Pleosporales</taxon>
        <taxon>Pleosporineae</taxon>
        <taxon>Pleosporaceae</taxon>
        <taxon>Bipolaris</taxon>
    </lineage>
</organism>
<name>M2TFV7_COCH5</name>